<dbReference type="PANTHER" id="PTHR31379">
    <property type="entry name" value="F-BOX C PROTEIN-RELATED-RELATED"/>
    <property type="match status" value="1"/>
</dbReference>
<dbReference type="RefSeq" id="XP_003090858.2">
    <property type="nucleotide sequence ID" value="XM_003090810.2"/>
</dbReference>
<dbReference type="Pfam" id="PF12078">
    <property type="entry name" value="DUF3557"/>
    <property type="match status" value="1"/>
</dbReference>
<evidence type="ECO:0008006" key="4">
    <source>
        <dbReference type="Google" id="ProtNLM"/>
    </source>
</evidence>
<keyword evidence="1" id="KW-0175">Coiled coil</keyword>
<reference evidence="2 3" key="1">
    <citation type="submission" date="2019-12" db="EMBL/GenBank/DDBJ databases">
        <title>Chromosome-level assembly of the Caenorhabditis remanei genome.</title>
        <authorList>
            <person name="Teterina A.A."/>
            <person name="Willis J.H."/>
            <person name="Phillips P.C."/>
        </authorList>
    </citation>
    <scope>NUCLEOTIDE SEQUENCE [LARGE SCALE GENOMIC DNA]</scope>
    <source>
        <strain evidence="2 3">PX506</strain>
        <tissue evidence="2">Whole organism</tissue>
    </source>
</reference>
<dbReference type="CTD" id="9823711"/>
<gene>
    <name evidence="2" type="ORF">GCK72_004111</name>
</gene>
<name>A0A6A5HBI9_CAERE</name>
<feature type="coiled-coil region" evidence="1">
    <location>
        <begin position="109"/>
        <end position="136"/>
    </location>
</feature>
<dbReference type="Proteomes" id="UP000483820">
    <property type="component" value="Chromosome II"/>
</dbReference>
<dbReference type="KEGG" id="crq:GCK72_004111"/>
<dbReference type="GeneID" id="9823711"/>
<dbReference type="AlphaFoldDB" id="A0A6A5HBI9"/>
<evidence type="ECO:0000256" key="1">
    <source>
        <dbReference type="SAM" id="Coils"/>
    </source>
</evidence>
<evidence type="ECO:0000313" key="2">
    <source>
        <dbReference type="EMBL" id="KAF1764164.1"/>
    </source>
</evidence>
<dbReference type="EMBL" id="WUAV01000002">
    <property type="protein sequence ID" value="KAF1764164.1"/>
    <property type="molecule type" value="Genomic_DNA"/>
</dbReference>
<evidence type="ECO:0000313" key="3">
    <source>
        <dbReference type="Proteomes" id="UP000483820"/>
    </source>
</evidence>
<dbReference type="PANTHER" id="PTHR31379:SF1">
    <property type="entry name" value="F-BOX C PROTEIN-RELATED"/>
    <property type="match status" value="1"/>
</dbReference>
<comment type="caution">
    <text evidence="2">The sequence shown here is derived from an EMBL/GenBank/DDBJ whole genome shotgun (WGS) entry which is preliminary data.</text>
</comment>
<proteinExistence type="predicted"/>
<accession>A0A6A5HBI9</accession>
<protein>
    <recommendedName>
        <fullName evidence="4">F-box C protein</fullName>
    </recommendedName>
</protein>
<dbReference type="InterPro" id="IPR021942">
    <property type="entry name" value="DUF3557"/>
</dbReference>
<organism evidence="2 3">
    <name type="scientific">Caenorhabditis remanei</name>
    <name type="common">Caenorhabditis vulgaris</name>
    <dbReference type="NCBI Taxonomy" id="31234"/>
    <lineage>
        <taxon>Eukaryota</taxon>
        <taxon>Metazoa</taxon>
        <taxon>Ecdysozoa</taxon>
        <taxon>Nematoda</taxon>
        <taxon>Chromadorea</taxon>
        <taxon>Rhabditida</taxon>
        <taxon>Rhabditina</taxon>
        <taxon>Rhabditomorpha</taxon>
        <taxon>Rhabditoidea</taxon>
        <taxon>Rhabditidae</taxon>
        <taxon>Peloderinae</taxon>
        <taxon>Caenorhabditis</taxon>
    </lineage>
</organism>
<sequence length="447" mass="51604">MTTRPKPVFYETAKCVALYMDPNVRLQLYLRCPQFRTVHRSQTFRIRDLKVRPENFEIDGTIYKLGVITQYTNKPNPGLVTFRNSGGGLQWDVDVYGLPIVTVNETGNILDDNEKVEILQRQIKRLDEILQNKEHGSDYIQGIRRGIEADQWEIEMLQMRINRSPPPYHNYLQLVVRTGEDVKLEHVAYEKPFKLTREYIEKRIFSNGNIQVGNLQIGGDWYQNDLVDFIRRGSVQPDVEPLFQYAPQGDKVKPLLSIREGCLEVGVLKVTGNVANAVTSLQKVLSTVPLKQLRTVHQPFPNDPIIKISQFVLIVGCLPFNVLSSCPNNRTHIEGTTCISNNQFTNVVNKWMESDVSVGKYYSIGFCEVYFVEELFAKFRKLPGAQSGENKETRLTAFPECIIIPMKNDTELNVYYSEPNKEEKEYCNKEFIVKMKWQPRGYARVFE</sequence>